<feature type="transmembrane region" description="Helical" evidence="17">
    <location>
        <begin position="93"/>
        <end position="126"/>
    </location>
</feature>
<reference evidence="20" key="1">
    <citation type="journal article" date="2018" name="Syst. Biol.">
        <title>Mitochondrial Genome Fragmentation Unites the Parasitic Lice of Eutherian Mammals.</title>
        <authorList>
            <person name="Song F."/>
            <person name="Li H."/>
            <person name="Liu G.-H."/>
            <person name="Wang W."/>
            <person name="James P."/>
            <person name="Colwell D.D."/>
            <person name="Tran A."/>
            <person name="Gong S."/>
            <person name="Cai W."/>
            <person name="Shao R."/>
        </authorList>
    </citation>
    <scope>NUCLEOTIDE SEQUENCE</scope>
    <source>
        <strain evidence="20">Minichromosome 8</strain>
    </source>
</reference>
<evidence type="ECO:0000256" key="6">
    <source>
        <dbReference type="ARBA" id="ARBA00022448"/>
    </source>
</evidence>
<dbReference type="EC" id="7.1.1.2" evidence="4 17"/>
<feature type="transmembrane region" description="Helical" evidence="17">
    <location>
        <begin position="181"/>
        <end position="203"/>
    </location>
</feature>
<dbReference type="GO" id="GO:0008137">
    <property type="term" value="F:NADH dehydrogenase (ubiquinone) activity"/>
    <property type="evidence" value="ECO:0007669"/>
    <property type="project" value="UniProtKB-UniRule"/>
</dbReference>
<dbReference type="InterPro" id="IPR001750">
    <property type="entry name" value="ND/Mrp_TM"/>
</dbReference>
<accession>A0A386B289</accession>
<evidence type="ECO:0000256" key="9">
    <source>
        <dbReference type="ARBA" id="ARBA00022967"/>
    </source>
</evidence>
<evidence type="ECO:0000256" key="3">
    <source>
        <dbReference type="ARBA" id="ARBA00009025"/>
    </source>
</evidence>
<sequence>MVPLLNLLFIFTILTSLALNPGKNHSSFMTSVVMSLSLAFLVILTAGGETLSVGTNLDLMSKIMMVLLCLVLVFSSSTESFSSCEKKMKPLMLLGLICSLFFSTDSLLIFFMMFEASMIPILFLILGFGHQPERIPSGMFMLMFTLVSSIPLALVVVYMALWEGVSSFSIMTIHSPLPIKGVIIACILAFLVKLPLYGFHIWLPMAHVEAPLEGSMALAGILLKLGGFGLYRFWSILGYMFGSWVGFTLWSLSLFGSVMAAIMALTSTDVKAIVAYSSVSHMNFMILAFLSGKAFSLKALGITSLSHALGSPILFFLVTILYGIGHSRNLLVVKGIFSILPTFQLLSFMVWAMNMSPPPFFSFMGEISSIGGALFFLPTSLVGLVVLVVLSSLYSMNIFGISSLALSNWQTTCVGSQSKLNLISFSIVLSIVFFFSSSTWDPCP</sequence>
<keyword evidence="13 17" id="KW-0830">Ubiquinone</keyword>
<keyword evidence="6 17" id="KW-0813">Transport</keyword>
<evidence type="ECO:0000256" key="4">
    <source>
        <dbReference type="ARBA" id="ARBA00012944"/>
    </source>
</evidence>
<evidence type="ECO:0000313" key="20">
    <source>
        <dbReference type="EMBL" id="AYC65851.1"/>
    </source>
</evidence>
<feature type="transmembrane region" description="Helical" evidence="17">
    <location>
        <begin position="331"/>
        <end position="353"/>
    </location>
</feature>
<evidence type="ECO:0000256" key="18">
    <source>
        <dbReference type="SAM" id="SignalP"/>
    </source>
</evidence>
<feature type="transmembrane region" description="Helical" evidence="17">
    <location>
        <begin position="138"/>
        <end position="161"/>
    </location>
</feature>
<comment type="subcellular location">
    <subcellularLocation>
        <location evidence="2 17">Mitochondrion membrane</location>
        <topology evidence="2 17">Multi-pass membrane protein</topology>
    </subcellularLocation>
</comment>
<evidence type="ECO:0000256" key="12">
    <source>
        <dbReference type="ARBA" id="ARBA00023027"/>
    </source>
</evidence>
<feature type="transmembrane region" description="Helical" evidence="17">
    <location>
        <begin position="240"/>
        <end position="266"/>
    </location>
</feature>
<proteinExistence type="inferred from homology"/>
<dbReference type="GO" id="GO:0042773">
    <property type="term" value="P:ATP synthesis coupled electron transport"/>
    <property type="evidence" value="ECO:0007669"/>
    <property type="project" value="InterPro"/>
</dbReference>
<protein>
    <recommendedName>
        <fullName evidence="5 17">NADH-ubiquinone oxidoreductase chain 4</fullName>
        <ecNumber evidence="4 17">7.1.1.2</ecNumber>
    </recommendedName>
</protein>
<organism evidence="20">
    <name type="scientific">Bovicola ovis</name>
    <name type="common">sheep biting louse</name>
    <dbReference type="NCBI Taxonomy" id="186214"/>
    <lineage>
        <taxon>Eukaryota</taxon>
        <taxon>Metazoa</taxon>
        <taxon>Ecdysozoa</taxon>
        <taxon>Arthropoda</taxon>
        <taxon>Hexapoda</taxon>
        <taxon>Insecta</taxon>
        <taxon>Pterygota</taxon>
        <taxon>Neoptera</taxon>
        <taxon>Paraneoptera</taxon>
        <taxon>Psocodea</taxon>
        <taxon>Troctomorpha</taxon>
        <taxon>Phthiraptera</taxon>
        <taxon>Ischnocera</taxon>
        <taxon>Bovicoliidae</taxon>
        <taxon>Bovicola</taxon>
    </lineage>
</organism>
<evidence type="ECO:0000256" key="13">
    <source>
        <dbReference type="ARBA" id="ARBA00023075"/>
    </source>
</evidence>
<keyword evidence="8 17" id="KW-0812">Transmembrane</keyword>
<comment type="catalytic activity">
    <reaction evidence="16 17">
        <text>a ubiquinone + NADH + 5 H(+)(in) = a ubiquinol + NAD(+) + 4 H(+)(out)</text>
        <dbReference type="Rhea" id="RHEA:29091"/>
        <dbReference type="Rhea" id="RHEA-COMP:9565"/>
        <dbReference type="Rhea" id="RHEA-COMP:9566"/>
        <dbReference type="ChEBI" id="CHEBI:15378"/>
        <dbReference type="ChEBI" id="CHEBI:16389"/>
        <dbReference type="ChEBI" id="CHEBI:17976"/>
        <dbReference type="ChEBI" id="CHEBI:57540"/>
        <dbReference type="ChEBI" id="CHEBI:57945"/>
        <dbReference type="EC" id="7.1.1.2"/>
    </reaction>
</comment>
<evidence type="ECO:0000256" key="15">
    <source>
        <dbReference type="ARBA" id="ARBA00023136"/>
    </source>
</evidence>
<dbReference type="GO" id="GO:0031966">
    <property type="term" value="C:mitochondrial membrane"/>
    <property type="evidence" value="ECO:0007669"/>
    <property type="project" value="UniProtKB-SubCell"/>
</dbReference>
<dbReference type="AlphaFoldDB" id="A0A386B289"/>
<gene>
    <name evidence="20" type="primary">ND4</name>
</gene>
<dbReference type="EMBL" id="MH001208">
    <property type="protein sequence ID" value="AYC65851.1"/>
    <property type="molecule type" value="Genomic_DNA"/>
</dbReference>
<keyword evidence="15 17" id="KW-0472">Membrane</keyword>
<dbReference type="InterPro" id="IPR003918">
    <property type="entry name" value="NADH_UbQ_OxRdtase"/>
</dbReference>
<evidence type="ECO:0000256" key="7">
    <source>
        <dbReference type="ARBA" id="ARBA00022660"/>
    </source>
</evidence>
<keyword evidence="18" id="KW-0732">Signal</keyword>
<dbReference type="PANTHER" id="PTHR43507">
    <property type="entry name" value="NADH-UBIQUINONE OXIDOREDUCTASE CHAIN 4"/>
    <property type="match status" value="1"/>
</dbReference>
<feature type="transmembrane region" description="Helical" evidence="17">
    <location>
        <begin position="273"/>
        <end position="292"/>
    </location>
</feature>
<dbReference type="Pfam" id="PF00361">
    <property type="entry name" value="Proton_antipo_M"/>
    <property type="match status" value="1"/>
</dbReference>
<evidence type="ECO:0000256" key="10">
    <source>
        <dbReference type="ARBA" id="ARBA00022982"/>
    </source>
</evidence>
<evidence type="ECO:0000256" key="5">
    <source>
        <dbReference type="ARBA" id="ARBA00021006"/>
    </source>
</evidence>
<feature type="domain" description="NADH:quinone oxidoreductase/Mrp antiporter transmembrane" evidence="19">
    <location>
        <begin position="105"/>
        <end position="390"/>
    </location>
</feature>
<keyword evidence="14 17" id="KW-0496">Mitochondrion</keyword>
<name>A0A386B289_9NEOP</name>
<dbReference type="PANTHER" id="PTHR43507:SF20">
    <property type="entry name" value="NADH-UBIQUINONE OXIDOREDUCTASE CHAIN 4"/>
    <property type="match status" value="1"/>
</dbReference>
<feature type="transmembrane region" description="Helical" evidence="17">
    <location>
        <begin position="304"/>
        <end position="324"/>
    </location>
</feature>
<evidence type="ECO:0000256" key="16">
    <source>
        <dbReference type="ARBA" id="ARBA00049551"/>
    </source>
</evidence>
<keyword evidence="7 17" id="KW-0679">Respiratory chain</keyword>
<feature type="transmembrane region" description="Helical" evidence="17">
    <location>
        <begin position="28"/>
        <end position="47"/>
    </location>
</feature>
<dbReference type="GO" id="GO:0003954">
    <property type="term" value="F:NADH dehydrogenase activity"/>
    <property type="evidence" value="ECO:0007669"/>
    <property type="project" value="TreeGrafter"/>
</dbReference>
<evidence type="ECO:0000256" key="11">
    <source>
        <dbReference type="ARBA" id="ARBA00022989"/>
    </source>
</evidence>
<feature type="transmembrane region" description="Helical" evidence="17">
    <location>
        <begin position="420"/>
        <end position="440"/>
    </location>
</feature>
<evidence type="ECO:0000256" key="8">
    <source>
        <dbReference type="ARBA" id="ARBA00022692"/>
    </source>
</evidence>
<feature type="transmembrane region" description="Helical" evidence="17">
    <location>
        <begin position="59"/>
        <end position="78"/>
    </location>
</feature>
<keyword evidence="10 17" id="KW-0249">Electron transport</keyword>
<evidence type="ECO:0000256" key="14">
    <source>
        <dbReference type="ARBA" id="ARBA00023128"/>
    </source>
</evidence>
<dbReference type="GO" id="GO:0015990">
    <property type="term" value="P:electron transport coupled proton transport"/>
    <property type="evidence" value="ECO:0007669"/>
    <property type="project" value="TreeGrafter"/>
</dbReference>
<evidence type="ECO:0000256" key="17">
    <source>
        <dbReference type="RuleBase" id="RU003297"/>
    </source>
</evidence>
<feature type="transmembrane region" description="Helical" evidence="17">
    <location>
        <begin position="373"/>
        <end position="399"/>
    </location>
</feature>
<dbReference type="GO" id="GO:0048039">
    <property type="term" value="F:ubiquinone binding"/>
    <property type="evidence" value="ECO:0007669"/>
    <property type="project" value="TreeGrafter"/>
</dbReference>
<keyword evidence="9" id="KW-1278">Translocase</keyword>
<geneLocation type="mitochondrion" evidence="20"/>
<evidence type="ECO:0000259" key="19">
    <source>
        <dbReference type="Pfam" id="PF00361"/>
    </source>
</evidence>
<comment type="function">
    <text evidence="1">Core subunit of the mitochondrial membrane respiratory chain NADH dehydrogenase (Complex I) that is believed to belong to the minimal assembly required for catalysis. Complex I functions in the transfer of electrons from NADH to the respiratory chain. The immediate electron acceptor for the enzyme is believed to be ubiquinone.</text>
</comment>
<keyword evidence="11 17" id="KW-1133">Transmembrane helix</keyword>
<evidence type="ECO:0000256" key="1">
    <source>
        <dbReference type="ARBA" id="ARBA00003257"/>
    </source>
</evidence>
<comment type="similarity">
    <text evidence="3 17">Belongs to the complex I subunit 4 family.</text>
</comment>
<feature type="transmembrane region" description="Helical" evidence="17">
    <location>
        <begin position="215"/>
        <end position="234"/>
    </location>
</feature>
<evidence type="ECO:0000256" key="2">
    <source>
        <dbReference type="ARBA" id="ARBA00004225"/>
    </source>
</evidence>
<keyword evidence="12 17" id="KW-0520">NAD</keyword>
<feature type="signal peptide" evidence="18">
    <location>
        <begin position="1"/>
        <end position="18"/>
    </location>
</feature>
<feature type="chain" id="PRO_5017211810" description="NADH-ubiquinone oxidoreductase chain 4" evidence="18">
    <location>
        <begin position="19"/>
        <end position="444"/>
    </location>
</feature>
<comment type="function">
    <text evidence="17">Core subunit of the mitochondrial membrane respiratory chain NADH dehydrogenase (Complex I) which catalyzes electron transfer from NADH through the respiratory chain, using ubiquinone as an electron acceptor. Essential for the catalytic activity and assembly of complex I.</text>
</comment>
<dbReference type="PRINTS" id="PR01437">
    <property type="entry name" value="NUOXDRDTASE4"/>
</dbReference>